<dbReference type="STRING" id="873513.HMPREF6485_1264"/>
<dbReference type="eggNOG" id="ENOG502Z8AD">
    <property type="taxonomic scope" value="Bacteria"/>
</dbReference>
<feature type="region of interest" description="Disordered" evidence="1">
    <location>
        <begin position="34"/>
        <end position="54"/>
    </location>
</feature>
<comment type="caution">
    <text evidence="2">The sequence shown here is derived from an EMBL/GenBank/DDBJ whole genome shotgun (WGS) entry which is preliminary data.</text>
</comment>
<dbReference type="InterPro" id="IPR025584">
    <property type="entry name" value="Cthe_2159"/>
</dbReference>
<feature type="compositionally biased region" description="Gly residues" evidence="1">
    <location>
        <begin position="602"/>
        <end position="616"/>
    </location>
</feature>
<feature type="region of interest" description="Disordered" evidence="1">
    <location>
        <begin position="592"/>
        <end position="616"/>
    </location>
</feature>
<accession>E6K6L5</accession>
<evidence type="ECO:0000313" key="2">
    <source>
        <dbReference type="EMBL" id="EFU30695.1"/>
    </source>
</evidence>
<gene>
    <name evidence="2" type="ORF">HMPREF6485_1264</name>
</gene>
<dbReference type="RefSeq" id="WP_004340098.1">
    <property type="nucleotide sequence ID" value="NZ_GL586311.1"/>
</dbReference>
<evidence type="ECO:0000256" key="1">
    <source>
        <dbReference type="SAM" id="MobiDB-lite"/>
    </source>
</evidence>
<dbReference type="PROSITE" id="PS51257">
    <property type="entry name" value="PROKAR_LIPOPROTEIN"/>
    <property type="match status" value="1"/>
</dbReference>
<feature type="compositionally biased region" description="Low complexity" evidence="1">
    <location>
        <begin position="592"/>
        <end position="601"/>
    </location>
</feature>
<organism evidence="2 3">
    <name type="scientific">Segatella buccae ATCC 33574</name>
    <dbReference type="NCBI Taxonomy" id="873513"/>
    <lineage>
        <taxon>Bacteria</taxon>
        <taxon>Pseudomonadati</taxon>
        <taxon>Bacteroidota</taxon>
        <taxon>Bacteroidia</taxon>
        <taxon>Bacteroidales</taxon>
        <taxon>Prevotellaceae</taxon>
        <taxon>Segatella</taxon>
    </lineage>
</organism>
<proteinExistence type="predicted"/>
<dbReference type="HOGENOM" id="CLU_437235_0_0_10"/>
<dbReference type="Pfam" id="PF14262">
    <property type="entry name" value="Cthe_2159"/>
    <property type="match status" value="2"/>
</dbReference>
<name>E6K6L5_9BACT</name>
<sequence length="616" mass="62083">MKIYWQSFFWASAALLAVSCSDTSDLDDYVNGSTTTTTPTGGGSSSSTTTPTTAGDLTTFTIAVDSTALSETETIPSDNEDYVENNSFTSTINIVYSGTTATVSGSVDGVSISVSGADVTVTSTAKGVNYVLSGTASEGSFKMAAGDSDKKFRLTLNGVSINNSDGPAINIQVGKRCYVVAADGTYNSFTDGTSYALSTEDQKGTIFSEGELLFSGKGHIKVSANTKAGIASDDYVMIRPNTNIYVKATKGNGIKSKDGLLIKGGVVNVETSGTAAKGLSTDGYFQMDGGRVTAITTGGGEYDSDDNDVSAAAGVKADSTFTMNGGALYCKSTGVGGKGISTDQSLTINDGEVKVITTGATYTYSSSLDSKAKGIKADGALAINGGSVMVRATGGEGSEGIESKSTLTVTGGSVEVYSYDDALNSASHLYIKGGYIYAYALGNDGIDANGNLYIQGGTTVAYGTSSPECGIDANEEEGYSVIVTGGTLVGIGGGTSYPSSQSTQPSIVYGGSVSNGSTVALNSGSTNILALTMGRSYNGNVCILFTSPSLSKGGSYTVYTGASVSGTDWHGLYVGTTVSSTGTSAATISSLSSPYSSAGSTTGMGGFGGGGRPGGR</sequence>
<dbReference type="Proteomes" id="UP000003112">
    <property type="component" value="Unassembled WGS sequence"/>
</dbReference>
<reference evidence="2 3" key="1">
    <citation type="submission" date="2010-10" db="EMBL/GenBank/DDBJ databases">
        <authorList>
            <person name="Muzny D."/>
            <person name="Qin X."/>
            <person name="Deng J."/>
            <person name="Jiang H."/>
            <person name="Liu Y."/>
            <person name="Qu J."/>
            <person name="Song X.-Z."/>
            <person name="Zhang L."/>
            <person name="Thornton R."/>
            <person name="Coyle M."/>
            <person name="Francisco L."/>
            <person name="Jackson L."/>
            <person name="Javaid M."/>
            <person name="Korchina V."/>
            <person name="Kovar C."/>
            <person name="Mata R."/>
            <person name="Mathew T."/>
            <person name="Ngo R."/>
            <person name="Nguyen L."/>
            <person name="Nguyen N."/>
            <person name="Okwuonu G."/>
            <person name="Ongeri F."/>
            <person name="Pham C."/>
            <person name="Simmons D."/>
            <person name="Wilczek-Boney K."/>
            <person name="Hale W."/>
            <person name="Jakkamsetti A."/>
            <person name="Pham P."/>
            <person name="Ruth R."/>
            <person name="San Lucas F."/>
            <person name="Warren J."/>
            <person name="Zhang J."/>
            <person name="Zhao Z."/>
            <person name="Zhou C."/>
            <person name="Zhu D."/>
            <person name="Lee S."/>
            <person name="Bess C."/>
            <person name="Blankenburg K."/>
            <person name="Forbes L."/>
            <person name="Fu Q."/>
            <person name="Gubbala S."/>
            <person name="Hirani K."/>
            <person name="Jayaseelan J.C."/>
            <person name="Lara F."/>
            <person name="Munidasa M."/>
            <person name="Palculict T."/>
            <person name="Patil S."/>
            <person name="Pu L.-L."/>
            <person name="Saada N."/>
            <person name="Tang L."/>
            <person name="Weissenberger G."/>
            <person name="Zhu Y."/>
            <person name="Hemphill L."/>
            <person name="Shang Y."/>
            <person name="Youmans B."/>
            <person name="Ayvaz T."/>
            <person name="Ross M."/>
            <person name="Santibanez J."/>
            <person name="Aqrawi P."/>
            <person name="Gross S."/>
            <person name="Joshi V."/>
            <person name="Fowler G."/>
            <person name="Nazareth L."/>
            <person name="Reid J."/>
            <person name="Worley K."/>
            <person name="Petrosino J."/>
            <person name="Highlander S."/>
            <person name="Gibbs R."/>
        </authorList>
    </citation>
    <scope>NUCLEOTIDE SEQUENCE [LARGE SCALE GENOMIC DNA]</scope>
    <source>
        <strain evidence="2 3">ATCC 33574</strain>
    </source>
</reference>
<keyword evidence="3" id="KW-1185">Reference proteome</keyword>
<dbReference type="AlphaFoldDB" id="E6K6L5"/>
<dbReference type="GeneID" id="93536084"/>
<protein>
    <recommendedName>
        <fullName evidence="4">Carbohydrate-binding domain-containing protein</fullName>
    </recommendedName>
</protein>
<evidence type="ECO:0008006" key="4">
    <source>
        <dbReference type="Google" id="ProtNLM"/>
    </source>
</evidence>
<evidence type="ECO:0000313" key="3">
    <source>
        <dbReference type="Proteomes" id="UP000003112"/>
    </source>
</evidence>
<dbReference type="EMBL" id="AEPD01000026">
    <property type="protein sequence ID" value="EFU30695.1"/>
    <property type="molecule type" value="Genomic_DNA"/>
</dbReference>